<accession>A0ABM1A337</accession>
<organism evidence="3 4">
    <name type="scientific">Aplysia californica</name>
    <name type="common">California sea hare</name>
    <dbReference type="NCBI Taxonomy" id="6500"/>
    <lineage>
        <taxon>Eukaryota</taxon>
        <taxon>Metazoa</taxon>
        <taxon>Spiralia</taxon>
        <taxon>Lophotrochozoa</taxon>
        <taxon>Mollusca</taxon>
        <taxon>Gastropoda</taxon>
        <taxon>Heterobranchia</taxon>
        <taxon>Euthyneura</taxon>
        <taxon>Tectipleura</taxon>
        <taxon>Aplysiida</taxon>
        <taxon>Aplysioidea</taxon>
        <taxon>Aplysiidae</taxon>
        <taxon>Aplysia</taxon>
    </lineage>
</organism>
<dbReference type="RefSeq" id="XP_012939852.1">
    <property type="nucleotide sequence ID" value="XM_013084398.2"/>
</dbReference>
<dbReference type="PANTHER" id="PTHR10878:SF22">
    <property type="entry name" value="DIXIN"/>
    <property type="match status" value="1"/>
</dbReference>
<reference evidence="4" key="1">
    <citation type="submission" date="2025-08" db="UniProtKB">
        <authorList>
            <consortium name="RefSeq"/>
        </authorList>
    </citation>
    <scope>IDENTIFICATION</scope>
</reference>
<feature type="non-terminal residue" evidence="4">
    <location>
        <position position="230"/>
    </location>
</feature>
<evidence type="ECO:0000259" key="2">
    <source>
        <dbReference type="PROSITE" id="PS50021"/>
    </source>
</evidence>
<feature type="compositionally biased region" description="Basic residues" evidence="1">
    <location>
        <begin position="166"/>
        <end position="178"/>
    </location>
</feature>
<dbReference type="SUPFAM" id="SSF47576">
    <property type="entry name" value="Calponin-homology domain, CH-domain"/>
    <property type="match status" value="1"/>
</dbReference>
<feature type="region of interest" description="Disordered" evidence="1">
    <location>
        <begin position="1"/>
        <end position="20"/>
    </location>
</feature>
<feature type="compositionally biased region" description="Basic and acidic residues" evidence="1">
    <location>
        <begin position="179"/>
        <end position="191"/>
    </location>
</feature>
<dbReference type="InterPro" id="IPR036872">
    <property type="entry name" value="CH_dom_sf"/>
</dbReference>
<name>A0ABM1A337_APLCA</name>
<dbReference type="SMART" id="SM00033">
    <property type="entry name" value="CH"/>
    <property type="match status" value="1"/>
</dbReference>
<dbReference type="PROSITE" id="PS50021">
    <property type="entry name" value="CH"/>
    <property type="match status" value="1"/>
</dbReference>
<sequence>MSAVRTRRVSDSPARPGDSDKMWVQWKQQLTAYVQWVNSQLKKKAGAHLVEDLRHDVRDGVALIDLLEVIAGEKLPEVHPSPSTYGEMRHNVDQVLHFMTSNKIKMHHITTRDIVDGNLKAIMRLILALAAHYKPNSVRHSSLPNDRSLTGLAQGAAAALTEARRSANRAGHRYRRRRQKEEKIDCSDSDHSQSCPIPTPGQRRSGPISLHPPHHQQHHHHHHQQQQQQQ</sequence>
<dbReference type="InterPro" id="IPR015506">
    <property type="entry name" value="Dsh/Dvl-rel"/>
</dbReference>
<keyword evidence="3" id="KW-1185">Reference proteome</keyword>
<feature type="region of interest" description="Disordered" evidence="1">
    <location>
        <begin position="160"/>
        <end position="230"/>
    </location>
</feature>
<feature type="domain" description="Calponin-homology (CH)" evidence="2">
    <location>
        <begin position="27"/>
        <end position="134"/>
    </location>
</feature>
<evidence type="ECO:0000313" key="4">
    <source>
        <dbReference type="RefSeq" id="XP_012939852.1"/>
    </source>
</evidence>
<dbReference type="Pfam" id="PF00307">
    <property type="entry name" value="CH"/>
    <property type="match status" value="1"/>
</dbReference>
<dbReference type="InterPro" id="IPR001715">
    <property type="entry name" value="CH_dom"/>
</dbReference>
<dbReference type="CDD" id="cd21213">
    <property type="entry name" value="CH_DIXDC1"/>
    <property type="match status" value="1"/>
</dbReference>
<proteinExistence type="predicted"/>
<protein>
    <submittedName>
        <fullName evidence="4">Dixin</fullName>
    </submittedName>
</protein>
<dbReference type="GeneID" id="106012204"/>
<feature type="compositionally biased region" description="Basic residues" evidence="1">
    <location>
        <begin position="212"/>
        <end position="224"/>
    </location>
</feature>
<gene>
    <name evidence="4" type="primary">LOC106012204</name>
</gene>
<dbReference type="Gene3D" id="1.10.418.10">
    <property type="entry name" value="Calponin-like domain"/>
    <property type="match status" value="1"/>
</dbReference>
<evidence type="ECO:0000256" key="1">
    <source>
        <dbReference type="SAM" id="MobiDB-lite"/>
    </source>
</evidence>
<evidence type="ECO:0000313" key="3">
    <source>
        <dbReference type="Proteomes" id="UP000694888"/>
    </source>
</evidence>
<dbReference type="PANTHER" id="PTHR10878">
    <property type="entry name" value="SEGMENT POLARITY PROTEIN DISHEVELLED"/>
    <property type="match status" value="1"/>
</dbReference>
<dbReference type="Proteomes" id="UP000694888">
    <property type="component" value="Unplaced"/>
</dbReference>